<dbReference type="CDD" id="cd10430">
    <property type="entry name" value="BI-1"/>
    <property type="match status" value="1"/>
</dbReference>
<keyword evidence="4 6" id="KW-1133">Transmembrane helix</keyword>
<protein>
    <submittedName>
        <fullName evidence="7">Bax inhibitor 1</fullName>
    </submittedName>
</protein>
<evidence type="ECO:0000256" key="2">
    <source>
        <dbReference type="ARBA" id="ARBA00010350"/>
    </source>
</evidence>
<dbReference type="InterPro" id="IPR006214">
    <property type="entry name" value="Bax_inhibitor_1-related"/>
</dbReference>
<feature type="transmembrane region" description="Helical" evidence="6">
    <location>
        <begin position="117"/>
        <end position="139"/>
    </location>
</feature>
<dbReference type="GO" id="GO:0034620">
    <property type="term" value="P:cellular response to unfolded protein"/>
    <property type="evidence" value="ECO:0007669"/>
    <property type="project" value="TreeGrafter"/>
</dbReference>
<feature type="transmembrane region" description="Helical" evidence="6">
    <location>
        <begin position="145"/>
        <end position="165"/>
    </location>
</feature>
<evidence type="ECO:0000256" key="4">
    <source>
        <dbReference type="ARBA" id="ARBA00022989"/>
    </source>
</evidence>
<dbReference type="GO" id="GO:0031966">
    <property type="term" value="C:mitochondrial membrane"/>
    <property type="evidence" value="ECO:0007669"/>
    <property type="project" value="TreeGrafter"/>
</dbReference>
<dbReference type="AlphaFoldDB" id="T2MF31"/>
<dbReference type="OrthoDB" id="1277691at2759"/>
<feature type="transmembrane region" description="Helical" evidence="6">
    <location>
        <begin position="83"/>
        <end position="105"/>
    </location>
</feature>
<evidence type="ECO:0000313" key="7">
    <source>
        <dbReference type="EMBL" id="CDG70701.1"/>
    </source>
</evidence>
<dbReference type="GO" id="GO:0033119">
    <property type="term" value="P:negative regulation of RNA splicing"/>
    <property type="evidence" value="ECO:0007669"/>
    <property type="project" value="TreeGrafter"/>
</dbReference>
<dbReference type="EMBL" id="HAAD01004469">
    <property type="protein sequence ID" value="CDG70701.1"/>
    <property type="molecule type" value="mRNA"/>
</dbReference>
<feature type="transmembrane region" description="Helical" evidence="6">
    <location>
        <begin position="59"/>
        <end position="77"/>
    </location>
</feature>
<dbReference type="PANTHER" id="PTHR23291">
    <property type="entry name" value="BAX INHIBITOR-RELATED"/>
    <property type="match status" value="1"/>
</dbReference>
<gene>
    <name evidence="7" type="primary">TMBIM6</name>
</gene>
<sequence>YSWSAEIQNILFTEIYKNKAICLNSEKKMDALFGQRPISLKALTDFSNLDSHAKKHLKNVYACLTLSTIVAGVGAFVDIYTNFLASVSGLVSLFGSIGFLLAVAWTENKPKNQLQRLGYLMGFSFCVGLSLGPLIGHVIKINPTIVATALFSTSLIFLCFSLSALWAEQRSYLYLGGTLLSALSLMCLLSFINIFFKSEMIYQFHLYGGLLLFCAFILYDTQLIVEKRRMGDTDFIWHSVDLFLDFVNIFRRLLIILGNKEEKKKNKRSE</sequence>
<dbReference type="PANTHER" id="PTHR23291:SF32">
    <property type="entry name" value="BAX INHIBITOR 1"/>
    <property type="match status" value="1"/>
</dbReference>
<dbReference type="GO" id="GO:0019899">
    <property type="term" value="F:enzyme binding"/>
    <property type="evidence" value="ECO:0007669"/>
    <property type="project" value="TreeGrafter"/>
</dbReference>
<dbReference type="Pfam" id="PF01027">
    <property type="entry name" value="Bax1-I"/>
    <property type="match status" value="1"/>
</dbReference>
<accession>T2MF31</accession>
<feature type="non-terminal residue" evidence="7">
    <location>
        <position position="1"/>
    </location>
</feature>
<evidence type="ECO:0000256" key="3">
    <source>
        <dbReference type="ARBA" id="ARBA00022692"/>
    </source>
</evidence>
<feature type="transmembrane region" description="Helical" evidence="6">
    <location>
        <begin position="202"/>
        <end position="219"/>
    </location>
</feature>
<feature type="transmembrane region" description="Helical" evidence="6">
    <location>
        <begin position="172"/>
        <end position="196"/>
    </location>
</feature>
<name>T2MF31_HYDVU</name>
<keyword evidence="5 6" id="KW-0472">Membrane</keyword>
<reference evidence="7" key="1">
    <citation type="journal article" date="2013" name="Genome Biol. Evol.">
        <title>Punctuated emergences of genetic and phenotypic innovations in eumetazoan, bilaterian, euteleostome, and hominidae ancestors.</title>
        <authorList>
            <person name="Wenger Y."/>
            <person name="Galliot B."/>
        </authorList>
    </citation>
    <scope>NUCLEOTIDE SEQUENCE</scope>
    <source>
        <tissue evidence="7">Whole animals</tissue>
    </source>
</reference>
<evidence type="ECO:0000256" key="6">
    <source>
        <dbReference type="RuleBase" id="RU004379"/>
    </source>
</evidence>
<proteinExistence type="evidence at transcript level"/>
<evidence type="ECO:0000256" key="5">
    <source>
        <dbReference type="ARBA" id="ARBA00023136"/>
    </source>
</evidence>
<dbReference type="GO" id="GO:2001234">
    <property type="term" value="P:negative regulation of apoptotic signaling pathway"/>
    <property type="evidence" value="ECO:0007669"/>
    <property type="project" value="TreeGrafter"/>
</dbReference>
<evidence type="ECO:0000256" key="1">
    <source>
        <dbReference type="ARBA" id="ARBA00004141"/>
    </source>
</evidence>
<keyword evidence="3 6" id="KW-0812">Transmembrane</keyword>
<organism evidence="7">
    <name type="scientific">Hydra vulgaris</name>
    <name type="common">Hydra</name>
    <name type="synonym">Hydra attenuata</name>
    <dbReference type="NCBI Taxonomy" id="6087"/>
    <lineage>
        <taxon>Eukaryota</taxon>
        <taxon>Metazoa</taxon>
        <taxon>Cnidaria</taxon>
        <taxon>Hydrozoa</taxon>
        <taxon>Hydroidolina</taxon>
        <taxon>Anthoathecata</taxon>
        <taxon>Aplanulata</taxon>
        <taxon>Hydridae</taxon>
        <taxon>Hydra</taxon>
    </lineage>
</organism>
<comment type="similarity">
    <text evidence="2 6">Belongs to the BI1 family.</text>
</comment>
<comment type="subcellular location">
    <subcellularLocation>
        <location evidence="1">Membrane</location>
        <topology evidence="1">Multi-pass membrane protein</topology>
    </subcellularLocation>
</comment>